<dbReference type="InterPro" id="IPR036786">
    <property type="entry name" value="Ribosome_mat_SBDS_N_sf"/>
</dbReference>
<dbReference type="InterPro" id="IPR019783">
    <property type="entry name" value="SDO1/SBDS_N"/>
</dbReference>
<feature type="domain" description="Ribosome maturation protein SDO1/SBDS N-terminal" evidence="1">
    <location>
        <begin position="5"/>
        <end position="94"/>
    </location>
</feature>
<dbReference type="SUPFAM" id="SSF89895">
    <property type="entry name" value="FYSH domain"/>
    <property type="match status" value="1"/>
</dbReference>
<evidence type="ECO:0000313" key="3">
    <source>
        <dbReference type="Proteomes" id="UP000663853"/>
    </source>
</evidence>
<accession>A0A8H3BW61</accession>
<dbReference type="Gene3D" id="3.30.1250.10">
    <property type="entry name" value="Ribosome maturation protein SBDS, N-terminal domain"/>
    <property type="match status" value="1"/>
</dbReference>
<dbReference type="AlphaFoldDB" id="A0A8H3BW61"/>
<dbReference type="Proteomes" id="UP000663853">
    <property type="component" value="Unassembled WGS sequence"/>
</dbReference>
<sequence>MGKEITIAVYKPSSQSTEEYMVVVDPVEHKKYKEGDTSVPLSRIVDSYSVYHSSTGHTGKWGKASKQQLEGTFETSKDDDVVKIIVDKGVSRTSDSFASKLGDTNLARGSGNLNINNGPR</sequence>
<organism evidence="2 3">
    <name type="scientific">Rhizoctonia solani</name>
    <dbReference type="NCBI Taxonomy" id="456999"/>
    <lineage>
        <taxon>Eukaryota</taxon>
        <taxon>Fungi</taxon>
        <taxon>Dikarya</taxon>
        <taxon>Basidiomycota</taxon>
        <taxon>Agaricomycotina</taxon>
        <taxon>Agaricomycetes</taxon>
        <taxon>Cantharellales</taxon>
        <taxon>Ceratobasidiaceae</taxon>
        <taxon>Rhizoctonia</taxon>
    </lineage>
</organism>
<name>A0A8H3BW61_9AGAM</name>
<evidence type="ECO:0000259" key="1">
    <source>
        <dbReference type="Pfam" id="PF01172"/>
    </source>
</evidence>
<gene>
    <name evidence="2" type="ORF">RDB_LOCUS67400</name>
</gene>
<evidence type="ECO:0000313" key="2">
    <source>
        <dbReference type="EMBL" id="CAE6465481.1"/>
    </source>
</evidence>
<comment type="caution">
    <text evidence="2">The sequence shown here is derived from an EMBL/GenBank/DDBJ whole genome shotgun (WGS) entry which is preliminary data.</text>
</comment>
<proteinExistence type="predicted"/>
<protein>
    <recommendedName>
        <fullName evidence="1">Ribosome maturation protein SDO1/SBDS N-terminal domain-containing protein</fullName>
    </recommendedName>
</protein>
<dbReference type="Pfam" id="PF01172">
    <property type="entry name" value="SBDS_N"/>
    <property type="match status" value="1"/>
</dbReference>
<reference evidence="2" key="1">
    <citation type="submission" date="2021-01" db="EMBL/GenBank/DDBJ databases">
        <authorList>
            <person name="Kaushik A."/>
        </authorList>
    </citation>
    <scope>NUCLEOTIDE SEQUENCE</scope>
    <source>
        <strain evidence="2">AG6-10EEA</strain>
    </source>
</reference>
<dbReference type="EMBL" id="CAJMXA010001582">
    <property type="protein sequence ID" value="CAE6465481.1"/>
    <property type="molecule type" value="Genomic_DNA"/>
</dbReference>